<comment type="caution">
    <text evidence="1">The sequence shown here is derived from an EMBL/GenBank/DDBJ whole genome shotgun (WGS) entry which is preliminary data.</text>
</comment>
<dbReference type="EMBL" id="MU266693">
    <property type="protein sequence ID" value="KAH7919115.1"/>
    <property type="molecule type" value="Genomic_DNA"/>
</dbReference>
<proteinExistence type="predicted"/>
<organism evidence="1 2">
    <name type="scientific">Leucogyrophana mollusca</name>
    <dbReference type="NCBI Taxonomy" id="85980"/>
    <lineage>
        <taxon>Eukaryota</taxon>
        <taxon>Fungi</taxon>
        <taxon>Dikarya</taxon>
        <taxon>Basidiomycota</taxon>
        <taxon>Agaricomycotina</taxon>
        <taxon>Agaricomycetes</taxon>
        <taxon>Agaricomycetidae</taxon>
        <taxon>Boletales</taxon>
        <taxon>Boletales incertae sedis</taxon>
        <taxon>Leucogyrophana</taxon>
    </lineage>
</organism>
<evidence type="ECO:0000313" key="1">
    <source>
        <dbReference type="EMBL" id="KAH7919115.1"/>
    </source>
</evidence>
<protein>
    <submittedName>
        <fullName evidence="1">Uncharacterized protein</fullName>
    </submittedName>
</protein>
<keyword evidence="2" id="KW-1185">Reference proteome</keyword>
<accession>A0ACB8B0R6</accession>
<reference evidence="1" key="1">
    <citation type="journal article" date="2021" name="New Phytol.">
        <title>Evolutionary innovations through gain and loss of genes in the ectomycorrhizal Boletales.</title>
        <authorList>
            <person name="Wu G."/>
            <person name="Miyauchi S."/>
            <person name="Morin E."/>
            <person name="Kuo A."/>
            <person name="Drula E."/>
            <person name="Varga T."/>
            <person name="Kohler A."/>
            <person name="Feng B."/>
            <person name="Cao Y."/>
            <person name="Lipzen A."/>
            <person name="Daum C."/>
            <person name="Hundley H."/>
            <person name="Pangilinan J."/>
            <person name="Johnson J."/>
            <person name="Barry K."/>
            <person name="LaButti K."/>
            <person name="Ng V."/>
            <person name="Ahrendt S."/>
            <person name="Min B."/>
            <person name="Choi I.G."/>
            <person name="Park H."/>
            <person name="Plett J.M."/>
            <person name="Magnuson J."/>
            <person name="Spatafora J.W."/>
            <person name="Nagy L.G."/>
            <person name="Henrissat B."/>
            <person name="Grigoriev I.V."/>
            <person name="Yang Z.L."/>
            <person name="Xu J."/>
            <person name="Martin F.M."/>
        </authorList>
    </citation>
    <scope>NUCLEOTIDE SEQUENCE</scope>
    <source>
        <strain evidence="1">KUC20120723A-06</strain>
    </source>
</reference>
<sequence length="355" mass="39478">MSWAPNETPEEIFVEKGWLNGTVVNAALYGVDATLYFACFRAILRGTTRSNYKKQLPLLLFVAIAFILSTLFTASMTEFTNLAFIDDREYPGGPGAYSRNMFHIPQNEIANVSFVLLTLCADILVLWRCMIIYRGCMSRTSIVMCLPCLMLAASFVLGILFLMQWSKSSPWGKFLGVDFTLPFIGTSLALNILSTIAIVLRLLYYRYRVTSAFGSRHGSHYTSIAGVVVESAAIYSIFSVLFLVTFAINNPVSSIFMDALNPIQMFAALLIILRVTHGHAWSQEKIIEGTTSDSIPMSSFSMRRGRRQANIDLASTPPGITVTKEVIQKYEARSDTEGDADSTSDLRKRETPTLV</sequence>
<dbReference type="Proteomes" id="UP000790709">
    <property type="component" value="Unassembled WGS sequence"/>
</dbReference>
<name>A0ACB8B0R6_9AGAM</name>
<evidence type="ECO:0000313" key="2">
    <source>
        <dbReference type="Proteomes" id="UP000790709"/>
    </source>
</evidence>
<gene>
    <name evidence="1" type="ORF">BV22DRAFT_1023530</name>
</gene>